<feature type="transmembrane region" description="Helical" evidence="1">
    <location>
        <begin position="44"/>
        <end position="69"/>
    </location>
</feature>
<feature type="transmembrane region" description="Helical" evidence="1">
    <location>
        <begin position="12"/>
        <end position="32"/>
    </location>
</feature>
<feature type="transmembrane region" description="Helical" evidence="1">
    <location>
        <begin position="132"/>
        <end position="150"/>
    </location>
</feature>
<gene>
    <name evidence="2" type="ORF">BU085_01580</name>
</gene>
<dbReference type="Proteomes" id="UP000240717">
    <property type="component" value="Unassembled WGS sequence"/>
</dbReference>
<evidence type="ECO:0000256" key="1">
    <source>
        <dbReference type="SAM" id="Phobius"/>
    </source>
</evidence>
<dbReference type="RefSeq" id="WP_107532417.1">
    <property type="nucleotide sequence ID" value="NZ_PZEV01000003.1"/>
</dbReference>
<keyword evidence="1" id="KW-1133">Transmembrane helix</keyword>
<dbReference type="Pfam" id="PF07187">
    <property type="entry name" value="DUF1405"/>
    <property type="match status" value="1"/>
</dbReference>
<dbReference type="InterPro" id="IPR009845">
    <property type="entry name" value="DUF1405"/>
</dbReference>
<dbReference type="AlphaFoldDB" id="A0A2T4Q393"/>
<feature type="transmembrane region" description="Helical" evidence="1">
    <location>
        <begin position="78"/>
        <end position="101"/>
    </location>
</feature>
<dbReference type="EMBL" id="PZEV01000003">
    <property type="protein sequence ID" value="PTI52370.1"/>
    <property type="molecule type" value="Genomic_DNA"/>
</dbReference>
<evidence type="ECO:0000313" key="2">
    <source>
        <dbReference type="EMBL" id="PTI52370.1"/>
    </source>
</evidence>
<protein>
    <submittedName>
        <fullName evidence="2">DUF1405 domain-containing protein</fullName>
    </submittedName>
</protein>
<feature type="transmembrane region" description="Helical" evidence="1">
    <location>
        <begin position="170"/>
        <end position="188"/>
    </location>
</feature>
<evidence type="ECO:0000313" key="3">
    <source>
        <dbReference type="Proteomes" id="UP000240717"/>
    </source>
</evidence>
<organism evidence="2 3">
    <name type="scientific">Staphylococcus warneri</name>
    <dbReference type="NCBI Taxonomy" id="1292"/>
    <lineage>
        <taxon>Bacteria</taxon>
        <taxon>Bacillati</taxon>
        <taxon>Bacillota</taxon>
        <taxon>Bacilli</taxon>
        <taxon>Bacillales</taxon>
        <taxon>Staphylococcaceae</taxon>
        <taxon>Staphylococcus</taxon>
    </lineage>
</organism>
<dbReference type="PANTHER" id="PTHR40042:SF1">
    <property type="entry name" value="DUF1405 DOMAIN-CONTAINING PROTEIN"/>
    <property type="match status" value="1"/>
</dbReference>
<keyword evidence="1" id="KW-0472">Membrane</keyword>
<proteinExistence type="predicted"/>
<accession>A0A2T4Q393</accession>
<keyword evidence="1" id="KW-0812">Transmembrane</keyword>
<dbReference type="PANTHER" id="PTHR40042">
    <property type="entry name" value="HYPOTHETICAL MEMBRANE SPANNING PROTEIN"/>
    <property type="match status" value="1"/>
</dbReference>
<feature type="transmembrane region" description="Helical" evidence="1">
    <location>
        <begin position="107"/>
        <end position="127"/>
    </location>
</feature>
<reference evidence="2 3" key="1">
    <citation type="journal article" date="2016" name="Front. Microbiol.">
        <title>Comprehensive Phylogenetic Analysis of Bovine Non-aureus Staphylococci Species Based on Whole-Genome Sequencing.</title>
        <authorList>
            <person name="Naushad S."/>
            <person name="Barkema H.W."/>
            <person name="Luby C."/>
            <person name="Condas L.A."/>
            <person name="Nobrega D.B."/>
            <person name="Carson D.A."/>
            <person name="De Buck J."/>
        </authorList>
    </citation>
    <scope>NUCLEOTIDE SEQUENCE [LARGE SCALE GENOMIC DNA]</scope>
    <source>
        <strain evidence="2 3">SNUC 2993</strain>
    </source>
</reference>
<sequence length="198" mass="22847">MTIKQYWEISLYNRPFLIFLLICNVLGTIYGYDWYSGQLYITPTYFLPFVPDSPTASLFLSIAIGLLLLNRSSSIIQALAFVTLVKYGVWAVIMNIIMFIIDGDITINGLMLLLSHGIMALQAFYFYPRFNITTIGFIVSFIWVLVNDYIDYVKMQFPYYKFIASHVVEIGVLSICLSVISLILYLYLERIIKVKSFD</sequence>
<dbReference type="STRING" id="1194526.A284_06365"/>
<name>A0A2T4Q393_STAWA</name>
<comment type="caution">
    <text evidence="2">The sequence shown here is derived from an EMBL/GenBank/DDBJ whole genome shotgun (WGS) entry which is preliminary data.</text>
</comment>